<reference evidence="3" key="1">
    <citation type="journal article" date="2019" name="Int. J. Syst. Evol. Microbiol.">
        <title>The Global Catalogue of Microorganisms (GCM) 10K type strain sequencing project: providing services to taxonomists for standard genome sequencing and annotation.</title>
        <authorList>
            <consortium name="The Broad Institute Genomics Platform"/>
            <consortium name="The Broad Institute Genome Sequencing Center for Infectious Disease"/>
            <person name="Wu L."/>
            <person name="Ma J."/>
        </authorList>
    </citation>
    <scope>NUCLEOTIDE SEQUENCE [LARGE SCALE GENOMIC DNA]</scope>
    <source>
        <strain evidence="3">KCTC 52606</strain>
    </source>
</reference>
<dbReference type="EMBL" id="JBHRSU010000036">
    <property type="protein sequence ID" value="MFC3101989.1"/>
    <property type="molecule type" value="Genomic_DNA"/>
</dbReference>
<organism evidence="2 3">
    <name type="scientific">Alteraurantiacibacter lauratis</name>
    <dbReference type="NCBI Taxonomy" id="2054627"/>
    <lineage>
        <taxon>Bacteria</taxon>
        <taxon>Pseudomonadati</taxon>
        <taxon>Pseudomonadota</taxon>
        <taxon>Alphaproteobacteria</taxon>
        <taxon>Sphingomonadales</taxon>
        <taxon>Erythrobacteraceae</taxon>
        <taxon>Alteraurantiacibacter</taxon>
    </lineage>
</organism>
<protein>
    <recommendedName>
        <fullName evidence="4">DUF2927 domain-containing protein</fullName>
    </recommendedName>
</protein>
<accession>A0ABV7EGZ4</accession>
<dbReference type="RefSeq" id="WP_336920108.1">
    <property type="nucleotide sequence ID" value="NZ_JBANRN010000014.1"/>
</dbReference>
<evidence type="ECO:0000256" key="1">
    <source>
        <dbReference type="SAM" id="SignalP"/>
    </source>
</evidence>
<evidence type="ECO:0008006" key="4">
    <source>
        <dbReference type="Google" id="ProtNLM"/>
    </source>
</evidence>
<evidence type="ECO:0000313" key="2">
    <source>
        <dbReference type="EMBL" id="MFC3101989.1"/>
    </source>
</evidence>
<keyword evidence="1" id="KW-0732">Signal</keyword>
<evidence type="ECO:0000313" key="3">
    <source>
        <dbReference type="Proteomes" id="UP001595378"/>
    </source>
</evidence>
<proteinExistence type="predicted"/>
<name>A0ABV7EGZ4_9SPHN</name>
<comment type="caution">
    <text evidence="2">The sequence shown here is derived from an EMBL/GenBank/DDBJ whole genome shotgun (WGS) entry which is preliminary data.</text>
</comment>
<sequence>MLTRKSGLATLARMACLAALPLAPQAAAQDRADPIVVEADRQQLEVDGGEVRSQARAVTPRGAVLGEPLARFQDPICPGVWGLSAASAQYIIDRIYYNAEAAGIAVDLREGCAANVIVAFVDDPQAEFADMVAGRHQLVNGLSFDERKRVRETRGPVLAWNIVATRTRDGQDRDGRPPVFESTEISRLNAGTRRDMLASVIMLDTDLLEDLDGLALADYATMRTLARTRPVEQDAAAYRTVLSLFDDPVRAPQSLTDFDRAYLASLYSGRANQPGQLALRDIGNRMEAALPETP</sequence>
<dbReference type="Proteomes" id="UP001595378">
    <property type="component" value="Unassembled WGS sequence"/>
</dbReference>
<feature type="chain" id="PRO_5046279753" description="DUF2927 domain-containing protein" evidence="1">
    <location>
        <begin position="29"/>
        <end position="294"/>
    </location>
</feature>
<feature type="signal peptide" evidence="1">
    <location>
        <begin position="1"/>
        <end position="28"/>
    </location>
</feature>
<keyword evidence="3" id="KW-1185">Reference proteome</keyword>
<gene>
    <name evidence="2" type="ORF">ACFODK_13950</name>
</gene>